<dbReference type="STRING" id="1188229.GlitD10_1404"/>
<sequence length="319" mass="34639">MSLARGKRTQAEPLTVRLLREGIMESLHQVHAALCDERGRLLAVAGDGETTTFARSSFKPFQALVVAMTGTLEQFGLGERDLAVMCSSHRGQIEATRQVFHILWQADIDPTQLQCPVPAGRQSPLEHGCSGKHAGMLAVCAKYGWPRSTYLHRQHPVQELILSQVGELLGVPGAEFIAVHDDCGAPTYLLQLHQLAALYGRMATGQHLGLEQITRAMTQQAVLVAGAGSFDTELMHLTQGTLVSKAGAEGVQCLANLETGMGLAIRVLDGAKRAKYATAIHLLHQLGWISPSVRERLAERFVQLGAYLRLEVQGELSLL</sequence>
<dbReference type="GO" id="GO:0004067">
    <property type="term" value="F:asparaginase activity"/>
    <property type="evidence" value="ECO:0007669"/>
    <property type="project" value="UniProtKB-EC"/>
</dbReference>
<dbReference type="OrthoDB" id="9770793at2"/>
<organism evidence="1 2">
    <name type="scientific">Gloeomargarita lithophora Alchichica-D10</name>
    <dbReference type="NCBI Taxonomy" id="1188229"/>
    <lineage>
        <taxon>Bacteria</taxon>
        <taxon>Bacillati</taxon>
        <taxon>Cyanobacteriota</taxon>
        <taxon>Cyanophyceae</taxon>
        <taxon>Gloeomargaritales</taxon>
        <taxon>Gloeomargaritaceae</taxon>
        <taxon>Gloeomargarita</taxon>
    </lineage>
</organism>
<evidence type="ECO:0000313" key="2">
    <source>
        <dbReference type="Proteomes" id="UP000180235"/>
    </source>
</evidence>
<dbReference type="PANTHER" id="PTHR42110">
    <property type="entry name" value="L-ASPARAGINASE, PUTATIVE (AFU_ORTHOLOGUE AFUA_3G11890)-RELATED"/>
    <property type="match status" value="1"/>
</dbReference>
<gene>
    <name evidence="1" type="primary">ansB-2</name>
    <name evidence="1" type="ORF">GlitD10_1404</name>
</gene>
<name>A0A1J0ACR5_9CYAN</name>
<keyword evidence="2" id="KW-1185">Reference proteome</keyword>
<accession>A0A1J0ACR5</accession>
<dbReference type="KEGG" id="glt:GlitD10_1404"/>
<dbReference type="Pfam" id="PF06089">
    <property type="entry name" value="Asparaginase_II"/>
    <property type="match status" value="1"/>
</dbReference>
<keyword evidence="1" id="KW-0378">Hydrolase</keyword>
<dbReference type="InterPro" id="IPR010349">
    <property type="entry name" value="Asparaginase_II"/>
</dbReference>
<dbReference type="EC" id="3.5.1.1" evidence="1"/>
<evidence type="ECO:0000313" key="1">
    <source>
        <dbReference type="EMBL" id="APB33725.1"/>
    </source>
</evidence>
<dbReference type="AlphaFoldDB" id="A0A1J0ACR5"/>
<protein>
    <submittedName>
        <fullName evidence="1">L-asparaginase II</fullName>
        <ecNumber evidence="1">3.5.1.1</ecNumber>
    </submittedName>
</protein>
<dbReference type="Proteomes" id="UP000180235">
    <property type="component" value="Chromosome"/>
</dbReference>
<proteinExistence type="predicted"/>
<reference evidence="1 2" key="1">
    <citation type="submission" date="2016-10" db="EMBL/GenBank/DDBJ databases">
        <title>Description of Gloeomargarita lithophora gen. nov., sp. nov., a thylakoid-bearing basal-branching cyanobacterium with intracellular carbonates, and proposal for Gloeomargaritales ord. nov.</title>
        <authorList>
            <person name="Moreira D."/>
            <person name="Tavera R."/>
            <person name="Benzerara K."/>
            <person name="Skouri-Panet F."/>
            <person name="Couradeau E."/>
            <person name="Gerard E."/>
            <person name="Loussert C."/>
            <person name="Novelo E."/>
            <person name="Zivanovic Y."/>
            <person name="Lopez-Garcia P."/>
        </authorList>
    </citation>
    <scope>NUCLEOTIDE SEQUENCE [LARGE SCALE GENOMIC DNA]</scope>
    <source>
        <strain evidence="1 2">D10</strain>
    </source>
</reference>
<dbReference type="PANTHER" id="PTHR42110:SF1">
    <property type="entry name" value="L-ASPARAGINASE, PUTATIVE (AFU_ORTHOLOGUE AFUA_3G11890)-RELATED"/>
    <property type="match status" value="1"/>
</dbReference>
<dbReference type="EMBL" id="CP017675">
    <property type="protein sequence ID" value="APB33725.1"/>
    <property type="molecule type" value="Genomic_DNA"/>
</dbReference>